<protein>
    <recommendedName>
        <fullName evidence="3">Lipocalin-like domain-containing protein</fullName>
    </recommendedName>
</protein>
<evidence type="ECO:0000313" key="1">
    <source>
        <dbReference type="EMBL" id="OAB45250.1"/>
    </source>
</evidence>
<dbReference type="STRING" id="494026.PGLA_03030"/>
<accession>A0A168N0D0</accession>
<organism evidence="1 2">
    <name type="scientific">Paenibacillus glacialis</name>
    <dbReference type="NCBI Taxonomy" id="494026"/>
    <lineage>
        <taxon>Bacteria</taxon>
        <taxon>Bacillati</taxon>
        <taxon>Bacillota</taxon>
        <taxon>Bacilli</taxon>
        <taxon>Bacillales</taxon>
        <taxon>Paenibacillaceae</taxon>
        <taxon>Paenibacillus</taxon>
    </lineage>
</organism>
<keyword evidence="2" id="KW-1185">Reference proteome</keyword>
<dbReference type="Proteomes" id="UP000076967">
    <property type="component" value="Unassembled WGS sequence"/>
</dbReference>
<evidence type="ECO:0000313" key="2">
    <source>
        <dbReference type="Proteomes" id="UP000076967"/>
    </source>
</evidence>
<proteinExistence type="predicted"/>
<gene>
    <name evidence="1" type="ORF">PGLA_03030</name>
</gene>
<dbReference type="RefSeq" id="WP_068528499.1">
    <property type="nucleotide sequence ID" value="NZ_LVJH01000003.1"/>
</dbReference>
<dbReference type="AlphaFoldDB" id="A0A168N0D0"/>
<reference evidence="1 2" key="1">
    <citation type="submission" date="2016-03" db="EMBL/GenBank/DDBJ databases">
        <title>Draft genome sequence of Paenibacillus glacialis DSM 22343.</title>
        <authorList>
            <person name="Shin S.-K."/>
            <person name="Yi H."/>
        </authorList>
    </citation>
    <scope>NUCLEOTIDE SEQUENCE [LARGE SCALE GENOMIC DNA]</scope>
    <source>
        <strain evidence="1 2">DSM 22343</strain>
    </source>
</reference>
<comment type="caution">
    <text evidence="1">The sequence shown here is derived from an EMBL/GenBank/DDBJ whole genome shotgun (WGS) entry which is preliminary data.</text>
</comment>
<name>A0A168N0D0_9BACL</name>
<dbReference type="EMBL" id="LVJH01000003">
    <property type="protein sequence ID" value="OAB45250.1"/>
    <property type="molecule type" value="Genomic_DNA"/>
</dbReference>
<evidence type="ECO:0008006" key="3">
    <source>
        <dbReference type="Google" id="ProtNLM"/>
    </source>
</evidence>
<sequence>MEYNGMARVNGYSSGQRLCSEYYPCEKENEMRYLQLLVIIMIFTCTACDSGNKPIEQKGIEGRWVVTNEEVDIEEFTTNYGQIHAWESMRVEQHLKEGMFVEFLSDGTVKFEDISGKYTLHSQDGYNYIDIIGDASESTHPIELRSNKLQLGLFILEPVTLD</sequence>